<dbReference type="EMBL" id="LSRX01000087">
    <property type="protein sequence ID" value="OLQ09951.1"/>
    <property type="molecule type" value="Genomic_DNA"/>
</dbReference>
<accession>A0A1Q9ERD6</accession>
<evidence type="ECO:0000256" key="2">
    <source>
        <dbReference type="ARBA" id="ARBA00022527"/>
    </source>
</evidence>
<dbReference type="PANTHER" id="PTHR47634">
    <property type="entry name" value="PROTEIN KINASE DOMAIN-CONTAINING PROTEIN-RELATED"/>
    <property type="match status" value="1"/>
</dbReference>
<dbReference type="Gene3D" id="3.30.200.20">
    <property type="entry name" value="Phosphorylase Kinase, domain 1"/>
    <property type="match status" value="1"/>
</dbReference>
<evidence type="ECO:0000256" key="7">
    <source>
        <dbReference type="ARBA" id="ARBA00047899"/>
    </source>
</evidence>
<name>A0A1Q9ERD6_SYMMI</name>
<dbReference type="InterPro" id="IPR011009">
    <property type="entry name" value="Kinase-like_dom_sf"/>
</dbReference>
<keyword evidence="4" id="KW-0547">Nucleotide-binding</keyword>
<proteinExistence type="predicted"/>
<evidence type="ECO:0000313" key="10">
    <source>
        <dbReference type="EMBL" id="OLQ09951.1"/>
    </source>
</evidence>
<dbReference type="Gene3D" id="1.10.510.10">
    <property type="entry name" value="Transferase(Phosphotransferase) domain 1"/>
    <property type="match status" value="1"/>
</dbReference>
<evidence type="ECO:0000256" key="6">
    <source>
        <dbReference type="ARBA" id="ARBA00022840"/>
    </source>
</evidence>
<comment type="catalytic activity">
    <reaction evidence="8">
        <text>L-seryl-[protein] + ATP = O-phospho-L-seryl-[protein] + ADP + H(+)</text>
        <dbReference type="Rhea" id="RHEA:17989"/>
        <dbReference type="Rhea" id="RHEA-COMP:9863"/>
        <dbReference type="Rhea" id="RHEA-COMP:11604"/>
        <dbReference type="ChEBI" id="CHEBI:15378"/>
        <dbReference type="ChEBI" id="CHEBI:29999"/>
        <dbReference type="ChEBI" id="CHEBI:30616"/>
        <dbReference type="ChEBI" id="CHEBI:83421"/>
        <dbReference type="ChEBI" id="CHEBI:456216"/>
        <dbReference type="EC" id="2.7.11.1"/>
    </reaction>
</comment>
<dbReference type="OrthoDB" id="5046242at2759"/>
<dbReference type="GO" id="GO:0004674">
    <property type="term" value="F:protein serine/threonine kinase activity"/>
    <property type="evidence" value="ECO:0007669"/>
    <property type="project" value="UniProtKB-KW"/>
</dbReference>
<evidence type="ECO:0000313" key="11">
    <source>
        <dbReference type="Proteomes" id="UP000186817"/>
    </source>
</evidence>
<keyword evidence="5 10" id="KW-0418">Kinase</keyword>
<dbReference type="PANTHER" id="PTHR47634:SF9">
    <property type="entry name" value="PROTEIN KINASE DOMAIN-CONTAINING PROTEIN-RELATED"/>
    <property type="match status" value="1"/>
</dbReference>
<feature type="region of interest" description="Disordered" evidence="9">
    <location>
        <begin position="685"/>
        <end position="715"/>
    </location>
</feature>
<protein>
    <recommendedName>
        <fullName evidence="1">non-specific serine/threonine protein kinase</fullName>
        <ecNumber evidence="1">2.7.11.1</ecNumber>
    </recommendedName>
</protein>
<evidence type="ECO:0000256" key="1">
    <source>
        <dbReference type="ARBA" id="ARBA00012513"/>
    </source>
</evidence>
<dbReference type="SUPFAM" id="SSF56112">
    <property type="entry name" value="Protein kinase-like (PK-like)"/>
    <property type="match status" value="1"/>
</dbReference>
<keyword evidence="2" id="KW-0723">Serine/threonine-protein kinase</keyword>
<dbReference type="EC" id="2.7.11.1" evidence="1"/>
<gene>
    <name evidence="10" type="ORF">AK812_SmicGene6385</name>
</gene>
<evidence type="ECO:0000256" key="5">
    <source>
        <dbReference type="ARBA" id="ARBA00022777"/>
    </source>
</evidence>
<keyword evidence="3" id="KW-0808">Transferase</keyword>
<comment type="catalytic activity">
    <reaction evidence="7">
        <text>L-threonyl-[protein] + ATP = O-phospho-L-threonyl-[protein] + ADP + H(+)</text>
        <dbReference type="Rhea" id="RHEA:46608"/>
        <dbReference type="Rhea" id="RHEA-COMP:11060"/>
        <dbReference type="Rhea" id="RHEA-COMP:11605"/>
        <dbReference type="ChEBI" id="CHEBI:15378"/>
        <dbReference type="ChEBI" id="CHEBI:30013"/>
        <dbReference type="ChEBI" id="CHEBI:30616"/>
        <dbReference type="ChEBI" id="CHEBI:61977"/>
        <dbReference type="ChEBI" id="CHEBI:456216"/>
        <dbReference type="EC" id="2.7.11.1"/>
    </reaction>
</comment>
<dbReference type="GO" id="GO:0000245">
    <property type="term" value="P:spliceosomal complex assembly"/>
    <property type="evidence" value="ECO:0007669"/>
    <property type="project" value="TreeGrafter"/>
</dbReference>
<dbReference type="GO" id="GO:0050684">
    <property type="term" value="P:regulation of mRNA processing"/>
    <property type="evidence" value="ECO:0007669"/>
    <property type="project" value="TreeGrafter"/>
</dbReference>
<evidence type="ECO:0000256" key="9">
    <source>
        <dbReference type="SAM" id="MobiDB-lite"/>
    </source>
</evidence>
<organism evidence="10 11">
    <name type="scientific">Symbiodinium microadriaticum</name>
    <name type="common">Dinoflagellate</name>
    <name type="synonym">Zooxanthella microadriatica</name>
    <dbReference type="NCBI Taxonomy" id="2951"/>
    <lineage>
        <taxon>Eukaryota</taxon>
        <taxon>Sar</taxon>
        <taxon>Alveolata</taxon>
        <taxon>Dinophyceae</taxon>
        <taxon>Suessiales</taxon>
        <taxon>Symbiodiniaceae</taxon>
        <taxon>Symbiodinium</taxon>
    </lineage>
</organism>
<comment type="caution">
    <text evidence="10">The sequence shown here is derived from an EMBL/GenBank/DDBJ whole genome shotgun (WGS) entry which is preliminary data.</text>
</comment>
<sequence>MWPWRAIEAAAAAAAECGAASEAPSARQSSSAPASDDDIEDCEEASAAGALAWARASMPFVPESCSVTASAFVGGLEQEQEEDNFGYVALKVHLDLDCGPMWYRAVDRYQLYASEEARLFPHQGPACQHACVALEAVQRMPSNDCKSKRRSRSSRLPLPLLCCALRGGLRALDFLHRECSIIHTDVKPENILINIPPGSAMFDIMRKLPFGRAERLRLMEAALREGTRDRHVSVDITTMEYKAVEEQDEETGRIDTKSCVAFEMGTCFLHNGSCTIYDLLVAPEGCAMISHCTDHLHALPMEKFVSSSILEAVEGKIKVPIWAVTEDWKVMYSLLHAVKRYNKMIQDAQGDFRGDRVFYASPLSDENLQWINMTLLEYLESNDLHSLAGFLMFAHAAQGTQVSPEVIGEECDFLIYSAPVAHSHKYVKDLVLVEKATSIFNRLESFVLAPTLYTSSPALDYSDETHAPIMYSAAKMSGPEQDVSWYADREDPAIFAGERDEDKQTRLGYQLFKIFCDPLLCDTGRTPDMKKALKVLKRSNEELKKQQDYYKDSDRDQKQELCYLFDPRRSFARPQALPARPALANGPEHVAQIVELSFGIRHVAFPVSGWLRGIGELSFEEENDSTQLFTSDELLFAPLGRLAEHLPEEPSKLLAQVLSPMLQAEPKEHSTAQEALEKLQQKSCTFRAQETPKSGDRGEGSDVMMTPPKKKCCGVMPTAEKAKKKFSQRALRQAFAD</sequence>
<keyword evidence="6" id="KW-0067">ATP-binding</keyword>
<dbReference type="InterPro" id="IPR051334">
    <property type="entry name" value="SRPK"/>
</dbReference>
<feature type="region of interest" description="Disordered" evidence="9">
    <location>
        <begin position="21"/>
        <end position="40"/>
    </location>
</feature>
<dbReference type="GO" id="GO:0005524">
    <property type="term" value="F:ATP binding"/>
    <property type="evidence" value="ECO:0007669"/>
    <property type="project" value="UniProtKB-KW"/>
</dbReference>
<dbReference type="Proteomes" id="UP000186817">
    <property type="component" value="Unassembled WGS sequence"/>
</dbReference>
<dbReference type="AlphaFoldDB" id="A0A1Q9ERD6"/>
<keyword evidence="11" id="KW-1185">Reference proteome</keyword>
<evidence type="ECO:0000256" key="3">
    <source>
        <dbReference type="ARBA" id="ARBA00022679"/>
    </source>
</evidence>
<evidence type="ECO:0000256" key="8">
    <source>
        <dbReference type="ARBA" id="ARBA00048679"/>
    </source>
</evidence>
<evidence type="ECO:0000256" key="4">
    <source>
        <dbReference type="ARBA" id="ARBA00022741"/>
    </source>
</evidence>
<reference evidence="10 11" key="1">
    <citation type="submission" date="2016-02" db="EMBL/GenBank/DDBJ databases">
        <title>Genome analysis of coral dinoflagellate symbionts highlights evolutionary adaptations to a symbiotic lifestyle.</title>
        <authorList>
            <person name="Aranda M."/>
            <person name="Li Y."/>
            <person name="Liew Y.J."/>
            <person name="Baumgarten S."/>
            <person name="Simakov O."/>
            <person name="Wilson M."/>
            <person name="Piel J."/>
            <person name="Ashoor H."/>
            <person name="Bougouffa S."/>
            <person name="Bajic V.B."/>
            <person name="Ryu T."/>
            <person name="Ravasi T."/>
            <person name="Bayer T."/>
            <person name="Micklem G."/>
            <person name="Kim H."/>
            <person name="Bhak J."/>
            <person name="Lajeunesse T.C."/>
            <person name="Voolstra C.R."/>
        </authorList>
    </citation>
    <scope>NUCLEOTIDE SEQUENCE [LARGE SCALE GENOMIC DNA]</scope>
    <source>
        <strain evidence="10 11">CCMP2467</strain>
    </source>
</reference>
<feature type="compositionally biased region" description="Low complexity" evidence="9">
    <location>
        <begin position="21"/>
        <end position="34"/>
    </location>
</feature>